<feature type="compositionally biased region" description="Polar residues" evidence="1">
    <location>
        <begin position="1"/>
        <end position="10"/>
    </location>
</feature>
<accession>A0A0D1LXN7</accession>
<sequence>MSSPQNQSAYFANEKTERSPKESARTMFYLMINLNVKVQTERQIVYQERLKSQLASLDDSSVRPAF</sequence>
<evidence type="ECO:0000256" key="1">
    <source>
        <dbReference type="SAM" id="MobiDB-lite"/>
    </source>
</evidence>
<dbReference type="AlphaFoldDB" id="A0A0D1LXN7"/>
<keyword evidence="3" id="KW-1185">Reference proteome</keyword>
<gene>
    <name evidence="2" type="ORF">QX99_01697</name>
</gene>
<dbReference type="PATRIC" id="fig|137591.25.peg.1671"/>
<organism evidence="2 3">
    <name type="scientific">Weissella cibaria</name>
    <dbReference type="NCBI Taxonomy" id="137591"/>
    <lineage>
        <taxon>Bacteria</taxon>
        <taxon>Bacillati</taxon>
        <taxon>Bacillota</taxon>
        <taxon>Bacilli</taxon>
        <taxon>Lactobacillales</taxon>
        <taxon>Lactobacillaceae</taxon>
        <taxon>Weissella</taxon>
    </lineage>
</organism>
<dbReference type="Proteomes" id="UP000032287">
    <property type="component" value="Unassembled WGS sequence"/>
</dbReference>
<protein>
    <submittedName>
        <fullName evidence="2">Uncharacterized protein</fullName>
    </submittedName>
</protein>
<evidence type="ECO:0000313" key="2">
    <source>
        <dbReference type="EMBL" id="KIU19679.1"/>
    </source>
</evidence>
<evidence type="ECO:0000313" key="3">
    <source>
        <dbReference type="Proteomes" id="UP000032287"/>
    </source>
</evidence>
<name>A0A0D1LXN7_9LACO</name>
<comment type="caution">
    <text evidence="2">The sequence shown here is derived from an EMBL/GenBank/DDBJ whole genome shotgun (WGS) entry which is preliminary data.</text>
</comment>
<reference evidence="2 3" key="1">
    <citation type="journal article" date="2015" name="Microbiology (Mosc.)">
        <title>Genomics of the Weissella cibaria species with an examination of its metabolic traits.</title>
        <authorList>
            <person name="Lynch K.M."/>
            <person name="Lucid A."/>
            <person name="Arendt E.K."/>
            <person name="Sleator R.D."/>
            <person name="Lucey B."/>
            <person name="Coffey A."/>
        </authorList>
    </citation>
    <scope>NUCLEOTIDE SEQUENCE [LARGE SCALE GENOMIC DNA]</scope>
    <source>
        <strain evidence="2 3">MG1</strain>
    </source>
</reference>
<proteinExistence type="predicted"/>
<feature type="region of interest" description="Disordered" evidence="1">
    <location>
        <begin position="1"/>
        <end position="20"/>
    </location>
</feature>
<dbReference type="EMBL" id="JWHU01000034">
    <property type="protein sequence ID" value="KIU19679.1"/>
    <property type="molecule type" value="Genomic_DNA"/>
</dbReference>